<dbReference type="GO" id="GO:0032993">
    <property type="term" value="C:protein-DNA complex"/>
    <property type="evidence" value="ECO:0007669"/>
    <property type="project" value="TreeGrafter"/>
</dbReference>
<proteinExistence type="predicted"/>
<dbReference type="GO" id="GO:0000976">
    <property type="term" value="F:transcription cis-regulatory region binding"/>
    <property type="evidence" value="ECO:0007669"/>
    <property type="project" value="TreeGrafter"/>
</dbReference>
<reference evidence="10" key="1">
    <citation type="submission" date="2015-09" db="EMBL/GenBank/DDBJ databases">
        <authorList>
            <consortium name="Pathogen Informatics"/>
        </authorList>
    </citation>
    <scope>NUCLEOTIDE SEQUENCE</scope>
    <source>
        <strain evidence="10">2789STDY5834896</strain>
    </source>
</reference>
<evidence type="ECO:0000256" key="6">
    <source>
        <dbReference type="PROSITE-ProRule" id="PRU00169"/>
    </source>
</evidence>
<evidence type="ECO:0000256" key="5">
    <source>
        <dbReference type="ARBA" id="ARBA00024867"/>
    </source>
</evidence>
<evidence type="ECO:0000256" key="2">
    <source>
        <dbReference type="ARBA" id="ARBA00023015"/>
    </source>
</evidence>
<evidence type="ECO:0000259" key="9">
    <source>
        <dbReference type="PROSITE" id="PS51755"/>
    </source>
</evidence>
<evidence type="ECO:0000256" key="1">
    <source>
        <dbReference type="ARBA" id="ARBA00018672"/>
    </source>
</evidence>
<dbReference type="SMART" id="SM00862">
    <property type="entry name" value="Trans_reg_C"/>
    <property type="match status" value="1"/>
</dbReference>
<dbReference type="EMBL" id="FMHG01000002">
    <property type="protein sequence ID" value="SCJ86937.1"/>
    <property type="molecule type" value="Genomic_DNA"/>
</dbReference>
<dbReference type="Pfam" id="PF00072">
    <property type="entry name" value="Response_reg"/>
    <property type="match status" value="1"/>
</dbReference>
<keyword evidence="4" id="KW-0804">Transcription</keyword>
<dbReference type="PROSITE" id="PS50110">
    <property type="entry name" value="RESPONSE_REGULATORY"/>
    <property type="match status" value="1"/>
</dbReference>
<dbReference type="PANTHER" id="PTHR48111">
    <property type="entry name" value="REGULATOR OF RPOS"/>
    <property type="match status" value="1"/>
</dbReference>
<keyword evidence="2" id="KW-0805">Transcription regulation</keyword>
<evidence type="ECO:0000256" key="7">
    <source>
        <dbReference type="PROSITE-ProRule" id="PRU01091"/>
    </source>
</evidence>
<dbReference type="GO" id="GO:0000156">
    <property type="term" value="F:phosphorelay response regulator activity"/>
    <property type="evidence" value="ECO:0007669"/>
    <property type="project" value="TreeGrafter"/>
</dbReference>
<dbReference type="InterPro" id="IPR016032">
    <property type="entry name" value="Sig_transdc_resp-reg_C-effctor"/>
</dbReference>
<keyword evidence="3 7" id="KW-0238">DNA-binding</keyword>
<feature type="domain" description="Response regulatory" evidence="8">
    <location>
        <begin position="4"/>
        <end position="117"/>
    </location>
</feature>
<keyword evidence="6" id="KW-0597">Phosphoprotein</keyword>
<evidence type="ECO:0000256" key="3">
    <source>
        <dbReference type="ARBA" id="ARBA00023125"/>
    </source>
</evidence>
<dbReference type="InterPro" id="IPR001867">
    <property type="entry name" value="OmpR/PhoB-type_DNA-bd"/>
</dbReference>
<dbReference type="GO" id="GO:0005829">
    <property type="term" value="C:cytosol"/>
    <property type="evidence" value="ECO:0007669"/>
    <property type="project" value="TreeGrafter"/>
</dbReference>
<name>A0A1C6JY64_9FIRM</name>
<dbReference type="SMART" id="SM00448">
    <property type="entry name" value="REC"/>
    <property type="match status" value="1"/>
</dbReference>
<dbReference type="AlphaFoldDB" id="A0A1C6JY64"/>
<dbReference type="PROSITE" id="PS51755">
    <property type="entry name" value="OMPR_PHOB"/>
    <property type="match status" value="1"/>
</dbReference>
<dbReference type="GO" id="GO:0006355">
    <property type="term" value="P:regulation of DNA-templated transcription"/>
    <property type="evidence" value="ECO:0007669"/>
    <property type="project" value="InterPro"/>
</dbReference>
<gene>
    <name evidence="10" type="primary">yycF_2</name>
    <name evidence="10" type="ORF">SAMEA3545359_02411</name>
</gene>
<evidence type="ECO:0000259" key="8">
    <source>
        <dbReference type="PROSITE" id="PS50110"/>
    </source>
</evidence>
<sequence length="227" mass="25473">MAEQILLLEDDKTIMQGLLYALTSEGYQVVAADCCAAARELLDGRQFDLLLLDVMLPDGSGYDICRAARKKSDVPVVFLTASDDELSVVMGLDMGGDDYITKPFRLRELLSRIRSVLRRTQRAQDEQEVLRFGRLCIYPRRAAVQVGAQEVALTAVEYRLLLTFAAHPGQVLTRNQLLEGIWDIDGDFVGDNTLTVYIKRLREKLAEAGDAARITTLRGLGYRMEER</sequence>
<evidence type="ECO:0000256" key="4">
    <source>
        <dbReference type="ARBA" id="ARBA00023163"/>
    </source>
</evidence>
<dbReference type="InterPro" id="IPR011006">
    <property type="entry name" value="CheY-like_superfamily"/>
</dbReference>
<dbReference type="Pfam" id="PF00486">
    <property type="entry name" value="Trans_reg_C"/>
    <property type="match status" value="1"/>
</dbReference>
<dbReference type="SUPFAM" id="SSF52172">
    <property type="entry name" value="CheY-like"/>
    <property type="match status" value="1"/>
</dbReference>
<evidence type="ECO:0000313" key="10">
    <source>
        <dbReference type="EMBL" id="SCJ86937.1"/>
    </source>
</evidence>
<dbReference type="SUPFAM" id="SSF46894">
    <property type="entry name" value="C-terminal effector domain of the bipartite response regulators"/>
    <property type="match status" value="1"/>
</dbReference>
<comment type="function">
    <text evidence="5">May play the central regulatory role in sporulation. It may be an element of the effector pathway responsible for the activation of sporulation genes in response to nutritional stress. Spo0A may act in concert with spo0H (a sigma factor) to control the expression of some genes that are critical to the sporulation process.</text>
</comment>
<dbReference type="Gene3D" id="3.40.50.2300">
    <property type="match status" value="1"/>
</dbReference>
<feature type="DNA-binding region" description="OmpR/PhoB-type" evidence="7">
    <location>
        <begin position="127"/>
        <end position="226"/>
    </location>
</feature>
<feature type="modified residue" description="4-aspartylphosphate" evidence="6">
    <location>
        <position position="53"/>
    </location>
</feature>
<dbReference type="PANTHER" id="PTHR48111:SF73">
    <property type="entry name" value="ALKALINE PHOSPHATASE SYNTHESIS TRANSCRIPTIONAL REGULATORY PROTEIN PHOP"/>
    <property type="match status" value="1"/>
</dbReference>
<dbReference type="InterPro" id="IPR039420">
    <property type="entry name" value="WalR-like"/>
</dbReference>
<dbReference type="Gene3D" id="1.10.10.10">
    <property type="entry name" value="Winged helix-like DNA-binding domain superfamily/Winged helix DNA-binding domain"/>
    <property type="match status" value="1"/>
</dbReference>
<organism evidence="10">
    <name type="scientific">uncultured Anaerotruncus sp</name>
    <dbReference type="NCBI Taxonomy" id="905011"/>
    <lineage>
        <taxon>Bacteria</taxon>
        <taxon>Bacillati</taxon>
        <taxon>Bacillota</taxon>
        <taxon>Clostridia</taxon>
        <taxon>Eubacteriales</taxon>
        <taxon>Oscillospiraceae</taxon>
        <taxon>Anaerotruncus</taxon>
        <taxon>environmental samples</taxon>
    </lineage>
</organism>
<dbReference type="InterPro" id="IPR001789">
    <property type="entry name" value="Sig_transdc_resp-reg_receiver"/>
</dbReference>
<dbReference type="Gene3D" id="6.10.250.690">
    <property type="match status" value="1"/>
</dbReference>
<feature type="domain" description="OmpR/PhoB-type" evidence="9">
    <location>
        <begin position="127"/>
        <end position="226"/>
    </location>
</feature>
<dbReference type="CDD" id="cd00383">
    <property type="entry name" value="trans_reg_C"/>
    <property type="match status" value="1"/>
</dbReference>
<protein>
    <recommendedName>
        <fullName evidence="1">Stage 0 sporulation protein A homolog</fullName>
    </recommendedName>
</protein>
<dbReference type="InterPro" id="IPR036388">
    <property type="entry name" value="WH-like_DNA-bd_sf"/>
</dbReference>
<accession>A0A1C6JY64</accession>